<dbReference type="RefSeq" id="WP_022523377.1">
    <property type="nucleotide sequence ID" value="NZ_CBDIPO010000002.1"/>
</dbReference>
<reference evidence="1 2" key="1">
    <citation type="submission" date="2019-12" db="EMBL/GenBank/DDBJ databases">
        <title>Genome sequencing and assembly of endphytes of Porphyra tenera.</title>
        <authorList>
            <person name="Park J.M."/>
            <person name="Shin R."/>
            <person name="Jo S.H."/>
        </authorList>
    </citation>
    <scope>NUCLEOTIDE SEQUENCE [LARGE SCALE GENOMIC DNA]</scope>
    <source>
        <strain evidence="1 2">GPM3</strain>
    </source>
</reference>
<name>A0AAP9NKJ0_9GAMM</name>
<protein>
    <submittedName>
        <fullName evidence="1">Uncharacterized protein</fullName>
    </submittedName>
</protein>
<proteinExistence type="predicted"/>
<dbReference type="AlphaFoldDB" id="A0AAP9NKJ0"/>
<evidence type="ECO:0000313" key="1">
    <source>
        <dbReference type="EMBL" id="QKS23588.1"/>
    </source>
</evidence>
<accession>A0AAP9NKJ0</accession>
<sequence length="282" mass="31672">MTKDKVKIDILGSLFPFIPPVSELIGWLGGPKELHTQLYWMQKENQQHKPDLKTLRKACQVGVTPRSAATIKANIYEAAEGMGFNELIEGITPVEPLVNGTNGAKWSAQASGFLNGINRHQTEKLKLPRTFAFLEKRAQAESQMMLALQNDAPNEKRLALLHIAFCEACQHYTLLSPQQIQAYGIVIIDANLTGHSRTLKQVAEALKCSFNLRVDFYHQLLTNFMADMLPLRKSLRLSASLDDALVNHGAMGRMLPLMRQGKLITPTERLYAYWRRAFLDAG</sequence>
<dbReference type="EMBL" id="CP054580">
    <property type="protein sequence ID" value="QKS23588.1"/>
    <property type="molecule type" value="Genomic_DNA"/>
</dbReference>
<organism evidence="1 2">
    <name type="scientific">Vreelandella titanicae</name>
    <dbReference type="NCBI Taxonomy" id="664683"/>
    <lineage>
        <taxon>Bacteria</taxon>
        <taxon>Pseudomonadati</taxon>
        <taxon>Pseudomonadota</taxon>
        <taxon>Gammaproteobacteria</taxon>
        <taxon>Oceanospirillales</taxon>
        <taxon>Halomonadaceae</taxon>
        <taxon>Vreelandella</taxon>
    </lineage>
</organism>
<keyword evidence="2" id="KW-1185">Reference proteome</keyword>
<dbReference type="Proteomes" id="UP000509761">
    <property type="component" value="Chromosome"/>
</dbReference>
<evidence type="ECO:0000313" key="2">
    <source>
        <dbReference type="Proteomes" id="UP000509761"/>
    </source>
</evidence>
<gene>
    <name evidence="1" type="ORF">FX987_01347</name>
</gene>